<dbReference type="InterPro" id="IPR024790">
    <property type="entry name" value="APC4_long_dom"/>
</dbReference>
<reference evidence="11" key="2">
    <citation type="submission" date="2025-09" db="UniProtKB">
        <authorList>
            <consortium name="Ensembl"/>
        </authorList>
    </citation>
    <scope>IDENTIFICATION</scope>
</reference>
<dbReference type="GeneTree" id="ENSGT00390000004612"/>
<protein>
    <recommendedName>
        <fullName evidence="1 6">Anaphase-promoting complex subunit 4</fullName>
    </recommendedName>
    <alternativeName>
        <fullName evidence="6">Cyclosome subunit 4</fullName>
    </alternativeName>
</protein>
<sequence>MPAFRQVGEKQLPNPVLCMAWSPKRDLIALANTSGELLLHRLANFHRVWSLPATEHTGKEITALAWRPDGKILAFALGDTKQVVLCDVEKAEILHLFTVENAVSCMTWMEVVEESSVLSSFYNSEDESKLFLPKLPALPKSEEKSDEIMNLLGDVRLNILVVGGASGCVELYAYGMYRIATLDKVPGSCRSLSLSTDLKSLSVITEVRSVDNNPEICYVQLDTGLLSDCLPEVTRMARKFSHISTLLQYLRLSLTCMCEAWEEILMQMDLRLTKFVQEKNTNTQVQDEFLELLLWGQSSPELQALLMNQLTVKGLKKLGQSIESSYSSIQKLVISHLQSGSEALLYHLSEVRGMCLWKHKFEPLGLNAAAIEDAITAVGSFSLKANELLQVIDKSMKNFKAFFRWLYVAMLRMCEEHVPPELNKMTQKDISFVADFLSEHFSENEELFDRKGKYFNVERVGQYLKDEDDDLVSPPNTKGNQWLKFLQESSHLKESPLLFPSYPNKSLHFVKRMMEGVIEGCLQNPAEVIGKSVKQAIFMPLYTVPERCGLTFIIFIKRCRWNDKKANMHYVVFTMPEGSPSKLYMLRRATDPYRPVANSVVKHFLSLSTLNTSFALFRPDCVYSCLDARFYDDEMLTVVLCAPEGEEDRGRVLAQLPLGSAHSCQNEFNWDPALRLDQQSGSVPSQALVLENQWRILENMKAQFVAVNGIRKVACVLSANLRHVRMFEMDVEDEEDEEGGDSQKASADQDVLEASMNSQGDREDDGDGRGPDSGPESGAEAKEPMEDVETHLESQEELELV</sequence>
<feature type="domain" description="Anaphase-promoting complex subunit 4 C-terminal half WD40" evidence="10">
    <location>
        <begin position="560"/>
        <end position="728"/>
    </location>
</feature>
<feature type="compositionally biased region" description="Basic and acidic residues" evidence="7">
    <location>
        <begin position="779"/>
        <end position="794"/>
    </location>
</feature>
<dbReference type="Ensembl" id="ENSGMOT00000008527.2">
    <property type="protein sequence ID" value="ENSGMOP00000008292.2"/>
    <property type="gene ID" value="ENSGMOG00000007748.2"/>
</dbReference>
<dbReference type="InterPro" id="IPR017169">
    <property type="entry name" value="APC4_metazoa"/>
</dbReference>
<dbReference type="GO" id="GO:0051301">
    <property type="term" value="P:cell division"/>
    <property type="evidence" value="ECO:0007669"/>
    <property type="project" value="UniProtKB-KW"/>
</dbReference>
<dbReference type="AlphaFoldDB" id="A0A8C4Z784"/>
<evidence type="ECO:0000256" key="2">
    <source>
        <dbReference type="ARBA" id="ARBA00022618"/>
    </source>
</evidence>
<dbReference type="GO" id="GO:0005680">
    <property type="term" value="C:anaphase-promoting complex"/>
    <property type="evidence" value="ECO:0007669"/>
    <property type="project" value="UniProtKB-UniRule"/>
</dbReference>
<evidence type="ECO:0000256" key="6">
    <source>
        <dbReference type="PIRNR" id="PIRNR037303"/>
    </source>
</evidence>
<dbReference type="InterPro" id="IPR056358">
    <property type="entry name" value="APC4_C"/>
</dbReference>
<evidence type="ECO:0000256" key="3">
    <source>
        <dbReference type="ARBA" id="ARBA00022776"/>
    </source>
</evidence>
<dbReference type="SUPFAM" id="SSF69322">
    <property type="entry name" value="Tricorn protease domain 2"/>
    <property type="match status" value="1"/>
</dbReference>
<name>A0A8C4Z784_GADMO</name>
<dbReference type="GO" id="GO:0034399">
    <property type="term" value="C:nuclear periphery"/>
    <property type="evidence" value="ECO:0007669"/>
    <property type="project" value="TreeGrafter"/>
</dbReference>
<dbReference type="InterPro" id="IPR015943">
    <property type="entry name" value="WD40/YVTN_repeat-like_dom_sf"/>
</dbReference>
<comment type="similarity">
    <text evidence="6">Belongs to the APC4 family.</text>
</comment>
<reference evidence="11" key="1">
    <citation type="submission" date="2025-08" db="UniProtKB">
        <authorList>
            <consortium name="Ensembl"/>
        </authorList>
    </citation>
    <scope>IDENTIFICATION</scope>
</reference>
<dbReference type="GO" id="GO:0031145">
    <property type="term" value="P:anaphase-promoting complex-dependent catabolic process"/>
    <property type="evidence" value="ECO:0007669"/>
    <property type="project" value="UniProtKB-UniRule"/>
</dbReference>
<evidence type="ECO:0000256" key="7">
    <source>
        <dbReference type="SAM" id="MobiDB-lite"/>
    </source>
</evidence>
<dbReference type="InterPro" id="IPR024789">
    <property type="entry name" value="APC4"/>
</dbReference>
<evidence type="ECO:0000259" key="10">
    <source>
        <dbReference type="Pfam" id="PF23405"/>
    </source>
</evidence>
<dbReference type="Pfam" id="PF12896">
    <property type="entry name" value="ANAPC4"/>
    <property type="match status" value="1"/>
</dbReference>
<dbReference type="GO" id="GO:0070979">
    <property type="term" value="P:protein K11-linked ubiquitination"/>
    <property type="evidence" value="ECO:0007669"/>
    <property type="project" value="UniProtKB-UniRule"/>
</dbReference>
<dbReference type="Pfam" id="PF23405">
    <property type="entry name" value="WD40_APC4_C-half"/>
    <property type="match status" value="1"/>
</dbReference>
<dbReference type="PANTHER" id="PTHR13260">
    <property type="entry name" value="ANAPHASE PROMOTING COMPLEX SUBUNIT 4 APC4"/>
    <property type="match status" value="1"/>
</dbReference>
<proteinExistence type="inferred from homology"/>
<feature type="domain" description="Anaphase-promoting complex subunit 4 long" evidence="9">
    <location>
        <begin position="218"/>
        <end position="415"/>
    </location>
</feature>
<evidence type="ECO:0000256" key="4">
    <source>
        <dbReference type="ARBA" id="ARBA00022786"/>
    </source>
</evidence>
<evidence type="ECO:0000256" key="5">
    <source>
        <dbReference type="ARBA" id="ARBA00023306"/>
    </source>
</evidence>
<dbReference type="Gene3D" id="2.130.10.10">
    <property type="entry name" value="YVTN repeat-like/Quinoprotein amine dehydrogenase"/>
    <property type="match status" value="1"/>
</dbReference>
<keyword evidence="3 6" id="KW-0498">Mitosis</keyword>
<comment type="pathway">
    <text evidence="6">Protein modification; protein ubiquitination.</text>
</comment>
<comment type="function">
    <text evidence="6">Component of the anaphase promoting complex/cyclosome (APC/C), a cell cycle-regulated E3 ubiquitin ligase that controls progression through mitosis and the G1 phase of the cell cycle.</text>
</comment>
<keyword evidence="12" id="KW-1185">Reference proteome</keyword>
<dbReference type="GO" id="GO:0030071">
    <property type="term" value="P:regulation of mitotic metaphase/anaphase transition"/>
    <property type="evidence" value="ECO:0007669"/>
    <property type="project" value="UniProtKB-UniRule"/>
</dbReference>
<evidence type="ECO:0000259" key="9">
    <source>
        <dbReference type="Pfam" id="PF12896"/>
    </source>
</evidence>
<evidence type="ECO:0000313" key="12">
    <source>
        <dbReference type="Proteomes" id="UP000694546"/>
    </source>
</evidence>
<evidence type="ECO:0000256" key="1">
    <source>
        <dbReference type="ARBA" id="ARBA00016067"/>
    </source>
</evidence>
<evidence type="ECO:0000259" key="8">
    <source>
        <dbReference type="Pfam" id="PF12894"/>
    </source>
</evidence>
<organism evidence="11 12">
    <name type="scientific">Gadus morhua</name>
    <name type="common">Atlantic cod</name>
    <dbReference type="NCBI Taxonomy" id="8049"/>
    <lineage>
        <taxon>Eukaryota</taxon>
        <taxon>Metazoa</taxon>
        <taxon>Chordata</taxon>
        <taxon>Craniata</taxon>
        <taxon>Vertebrata</taxon>
        <taxon>Euteleostomi</taxon>
        <taxon>Actinopterygii</taxon>
        <taxon>Neopterygii</taxon>
        <taxon>Teleostei</taxon>
        <taxon>Neoteleostei</taxon>
        <taxon>Acanthomorphata</taxon>
        <taxon>Zeiogadaria</taxon>
        <taxon>Gadariae</taxon>
        <taxon>Gadiformes</taxon>
        <taxon>Gadoidei</taxon>
        <taxon>Gadidae</taxon>
        <taxon>Gadus</taxon>
    </lineage>
</organism>
<keyword evidence="2 6" id="KW-0132">Cell division</keyword>
<feature type="compositionally biased region" description="Acidic residues" evidence="7">
    <location>
        <begin position="731"/>
        <end position="740"/>
    </location>
</feature>
<keyword evidence="4 6" id="KW-0833">Ubl conjugation pathway</keyword>
<keyword evidence="5 6" id="KW-0131">Cell cycle</keyword>
<evidence type="ECO:0000313" key="11">
    <source>
        <dbReference type="Ensembl" id="ENSGMOP00000008292.2"/>
    </source>
</evidence>
<feature type="domain" description="Anaphase-promoting complex subunit 4-like WD40" evidence="8">
    <location>
        <begin position="19"/>
        <end position="110"/>
    </location>
</feature>
<dbReference type="PIRSF" id="PIRSF037303">
    <property type="entry name" value="APC4"/>
    <property type="match status" value="1"/>
</dbReference>
<feature type="region of interest" description="Disordered" evidence="7">
    <location>
        <begin position="731"/>
        <end position="801"/>
    </location>
</feature>
<accession>A0A8C4Z784</accession>
<dbReference type="UniPathway" id="UPA00143"/>
<dbReference type="Proteomes" id="UP000694546">
    <property type="component" value="Chromosome 12"/>
</dbReference>
<dbReference type="PANTHER" id="PTHR13260:SF0">
    <property type="entry name" value="ANAPHASE-PROMOTING COMPLEX SUBUNIT 4"/>
    <property type="match status" value="1"/>
</dbReference>
<dbReference type="InterPro" id="IPR024977">
    <property type="entry name" value="Apc4-like_WD40_dom"/>
</dbReference>
<dbReference type="Pfam" id="PF12894">
    <property type="entry name" value="ANAPC4_WD40"/>
    <property type="match status" value="1"/>
</dbReference>